<name>A0A2R7YA62_9ARCH</name>
<feature type="transmembrane region" description="Helical" evidence="7">
    <location>
        <begin position="58"/>
        <end position="83"/>
    </location>
</feature>
<sequence>MGMEAFLVFVVAAFLLSLLFVLLGMLLSHGRRKRTKVLTFECGQKPFEWRTLQFPVQYFPYLLIYVVYAVVAVLVLVSLFYVFEVPDALMRVTVFLAILAFSSIFASMNLKRLIQRI</sequence>
<dbReference type="AlphaFoldDB" id="A0A2R7YA62"/>
<comment type="similarity">
    <text evidence="2">Belongs to the complex I subunit 3 family.</text>
</comment>
<evidence type="ECO:0000256" key="6">
    <source>
        <dbReference type="ARBA" id="ARBA00023136"/>
    </source>
</evidence>
<protein>
    <recommendedName>
        <fullName evidence="10">NADH-quinone oxidoreductase subunit</fullName>
    </recommendedName>
</protein>
<evidence type="ECO:0000256" key="2">
    <source>
        <dbReference type="ARBA" id="ARBA00008472"/>
    </source>
</evidence>
<evidence type="ECO:0000256" key="5">
    <source>
        <dbReference type="ARBA" id="ARBA00022989"/>
    </source>
</evidence>
<feature type="transmembrane region" description="Helical" evidence="7">
    <location>
        <begin position="89"/>
        <end position="110"/>
    </location>
</feature>
<dbReference type="InterPro" id="IPR000440">
    <property type="entry name" value="NADH_UbQ/plastoQ_OxRdtase_su3"/>
</dbReference>
<dbReference type="InterPro" id="IPR038430">
    <property type="entry name" value="NDAH_ubi_oxred_su3_sf"/>
</dbReference>
<evidence type="ECO:0000256" key="1">
    <source>
        <dbReference type="ARBA" id="ARBA00004370"/>
    </source>
</evidence>
<evidence type="ECO:0008006" key="10">
    <source>
        <dbReference type="Google" id="ProtNLM"/>
    </source>
</evidence>
<organism evidence="8 9">
    <name type="scientific">Candidatus Terraquivivens tikiterensis</name>
    <dbReference type="NCBI Taxonomy" id="1980982"/>
    <lineage>
        <taxon>Archaea</taxon>
        <taxon>Nitrososphaerota</taxon>
        <taxon>Candidatus Wolframiiraptoraceae</taxon>
        <taxon>Candidatus Terraquivivens</taxon>
    </lineage>
</organism>
<keyword evidence="4 7" id="KW-0812">Transmembrane</keyword>
<evidence type="ECO:0000256" key="7">
    <source>
        <dbReference type="SAM" id="Phobius"/>
    </source>
</evidence>
<evidence type="ECO:0000256" key="4">
    <source>
        <dbReference type="ARBA" id="ARBA00022692"/>
    </source>
</evidence>
<keyword evidence="6 7" id="KW-0472">Membrane</keyword>
<dbReference type="Pfam" id="PF00507">
    <property type="entry name" value="Oxidored_q4"/>
    <property type="match status" value="1"/>
</dbReference>
<dbReference type="GO" id="GO:0016020">
    <property type="term" value="C:membrane"/>
    <property type="evidence" value="ECO:0007669"/>
    <property type="project" value="UniProtKB-SubCell"/>
</dbReference>
<dbReference type="Gene3D" id="1.20.58.1610">
    <property type="entry name" value="NADH:ubiquinone/plastoquinone oxidoreductase, chain 3"/>
    <property type="match status" value="1"/>
</dbReference>
<evidence type="ECO:0000313" key="9">
    <source>
        <dbReference type="Proteomes" id="UP000244066"/>
    </source>
</evidence>
<evidence type="ECO:0000256" key="3">
    <source>
        <dbReference type="ARBA" id="ARBA00022448"/>
    </source>
</evidence>
<keyword evidence="3" id="KW-0813">Transport</keyword>
<reference evidence="8 9" key="1">
    <citation type="submission" date="2017-04" db="EMBL/GenBank/DDBJ databases">
        <title>Draft Aigarchaeota genome from a New Zealand hot spring.</title>
        <authorList>
            <person name="Reysenbach A.-L."/>
            <person name="Donaho J.A."/>
            <person name="Gerhart J."/>
            <person name="Kelley J.F."/>
            <person name="Kouba K."/>
            <person name="Podar M."/>
            <person name="Stott M."/>
        </authorList>
    </citation>
    <scope>NUCLEOTIDE SEQUENCE [LARGE SCALE GENOMIC DNA]</scope>
    <source>
        <strain evidence="8">NZ13_MG1</strain>
    </source>
</reference>
<proteinExistence type="inferred from homology"/>
<feature type="transmembrane region" description="Helical" evidence="7">
    <location>
        <begin position="6"/>
        <end position="27"/>
    </location>
</feature>
<evidence type="ECO:0000313" key="8">
    <source>
        <dbReference type="EMBL" id="PUA34405.1"/>
    </source>
</evidence>
<keyword evidence="5 7" id="KW-1133">Transmembrane helix</keyword>
<gene>
    <name evidence="8" type="ORF">B9J98_00760</name>
</gene>
<dbReference type="EMBL" id="NDWU01000001">
    <property type="protein sequence ID" value="PUA34405.1"/>
    <property type="molecule type" value="Genomic_DNA"/>
</dbReference>
<accession>A0A2R7YA62</accession>
<dbReference type="GO" id="GO:0008137">
    <property type="term" value="F:NADH dehydrogenase (ubiquinone) activity"/>
    <property type="evidence" value="ECO:0007669"/>
    <property type="project" value="InterPro"/>
</dbReference>
<comment type="caution">
    <text evidence="8">The sequence shown here is derived from an EMBL/GenBank/DDBJ whole genome shotgun (WGS) entry which is preliminary data.</text>
</comment>
<dbReference type="Proteomes" id="UP000244066">
    <property type="component" value="Unassembled WGS sequence"/>
</dbReference>
<comment type="subcellular location">
    <subcellularLocation>
        <location evidence="1">Membrane</location>
    </subcellularLocation>
</comment>